<evidence type="ECO:0000256" key="7">
    <source>
        <dbReference type="ARBA" id="ARBA00023054"/>
    </source>
</evidence>
<evidence type="ECO:0000256" key="8">
    <source>
        <dbReference type="RuleBase" id="RU049441"/>
    </source>
</evidence>
<gene>
    <name evidence="10" type="ORF">BJ508DRAFT_324381</name>
</gene>
<feature type="region of interest" description="Disordered" evidence="9">
    <location>
        <begin position="439"/>
        <end position="510"/>
    </location>
</feature>
<feature type="compositionally biased region" description="Low complexity" evidence="9">
    <location>
        <begin position="457"/>
        <end position="472"/>
    </location>
</feature>
<proteinExistence type="inferred from homology"/>
<evidence type="ECO:0000256" key="4">
    <source>
        <dbReference type="ARBA" id="ARBA00020733"/>
    </source>
</evidence>
<feature type="region of interest" description="Disordered" evidence="9">
    <location>
        <begin position="310"/>
        <end position="402"/>
    </location>
</feature>
<dbReference type="EMBL" id="ML119663">
    <property type="protein sequence ID" value="RPA83667.1"/>
    <property type="molecule type" value="Genomic_DNA"/>
</dbReference>
<dbReference type="STRING" id="1160509.A0A3N4IDW9"/>
<feature type="region of interest" description="Disordered" evidence="9">
    <location>
        <begin position="1"/>
        <end position="242"/>
    </location>
</feature>
<feature type="region of interest" description="Disordered" evidence="9">
    <location>
        <begin position="545"/>
        <end position="819"/>
    </location>
</feature>
<feature type="compositionally biased region" description="Polar residues" evidence="9">
    <location>
        <begin position="218"/>
        <end position="238"/>
    </location>
</feature>
<comment type="similarity">
    <text evidence="3 8">Belongs to the NST1 family.</text>
</comment>
<feature type="compositionally biased region" description="Polar residues" evidence="9">
    <location>
        <begin position="960"/>
        <end position="978"/>
    </location>
</feature>
<evidence type="ECO:0000256" key="6">
    <source>
        <dbReference type="ARBA" id="ARBA00023016"/>
    </source>
</evidence>
<dbReference type="PANTHER" id="PTHR31780:SF10">
    <property type="entry name" value="LD36051P"/>
    <property type="match status" value="1"/>
</dbReference>
<dbReference type="OrthoDB" id="21629at2759"/>
<reference evidence="10 11" key="1">
    <citation type="journal article" date="2018" name="Nat. Ecol. Evol.">
        <title>Pezizomycetes genomes reveal the molecular basis of ectomycorrhizal truffle lifestyle.</title>
        <authorList>
            <person name="Murat C."/>
            <person name="Payen T."/>
            <person name="Noel B."/>
            <person name="Kuo A."/>
            <person name="Morin E."/>
            <person name="Chen J."/>
            <person name="Kohler A."/>
            <person name="Krizsan K."/>
            <person name="Balestrini R."/>
            <person name="Da Silva C."/>
            <person name="Montanini B."/>
            <person name="Hainaut M."/>
            <person name="Levati E."/>
            <person name="Barry K.W."/>
            <person name="Belfiori B."/>
            <person name="Cichocki N."/>
            <person name="Clum A."/>
            <person name="Dockter R.B."/>
            <person name="Fauchery L."/>
            <person name="Guy J."/>
            <person name="Iotti M."/>
            <person name="Le Tacon F."/>
            <person name="Lindquist E.A."/>
            <person name="Lipzen A."/>
            <person name="Malagnac F."/>
            <person name="Mello A."/>
            <person name="Molinier V."/>
            <person name="Miyauchi S."/>
            <person name="Poulain J."/>
            <person name="Riccioni C."/>
            <person name="Rubini A."/>
            <person name="Sitrit Y."/>
            <person name="Splivallo R."/>
            <person name="Traeger S."/>
            <person name="Wang M."/>
            <person name="Zifcakova L."/>
            <person name="Wipf D."/>
            <person name="Zambonelli A."/>
            <person name="Paolocci F."/>
            <person name="Nowrousian M."/>
            <person name="Ottonello S."/>
            <person name="Baldrian P."/>
            <person name="Spatafora J.W."/>
            <person name="Henrissat B."/>
            <person name="Nagy L.G."/>
            <person name="Aury J.M."/>
            <person name="Wincker P."/>
            <person name="Grigoriev I.V."/>
            <person name="Bonfante P."/>
            <person name="Martin F.M."/>
        </authorList>
    </citation>
    <scope>NUCLEOTIDE SEQUENCE [LARGE SCALE GENOMIC DNA]</scope>
    <source>
        <strain evidence="10 11">RN42</strain>
    </source>
</reference>
<protein>
    <recommendedName>
        <fullName evidence="4 8">Stress response protein NST1</fullName>
    </recommendedName>
</protein>
<feature type="compositionally biased region" description="Polar residues" evidence="9">
    <location>
        <begin position="1"/>
        <end position="15"/>
    </location>
</feature>
<feature type="compositionally biased region" description="Basic residues" evidence="9">
    <location>
        <begin position="184"/>
        <end position="196"/>
    </location>
</feature>
<organism evidence="10 11">
    <name type="scientific">Ascobolus immersus RN42</name>
    <dbReference type="NCBI Taxonomy" id="1160509"/>
    <lineage>
        <taxon>Eukaryota</taxon>
        <taxon>Fungi</taxon>
        <taxon>Dikarya</taxon>
        <taxon>Ascomycota</taxon>
        <taxon>Pezizomycotina</taxon>
        <taxon>Pezizomycetes</taxon>
        <taxon>Pezizales</taxon>
        <taxon>Ascobolaceae</taxon>
        <taxon>Ascobolus</taxon>
    </lineage>
</organism>
<comment type="subcellular location">
    <subcellularLocation>
        <location evidence="2 8">Cytoplasm</location>
    </subcellularLocation>
</comment>
<feature type="compositionally biased region" description="Polar residues" evidence="9">
    <location>
        <begin position="444"/>
        <end position="456"/>
    </location>
</feature>
<feature type="compositionally biased region" description="Acidic residues" evidence="9">
    <location>
        <begin position="146"/>
        <end position="162"/>
    </location>
</feature>
<feature type="compositionally biased region" description="Polar residues" evidence="9">
    <location>
        <begin position="721"/>
        <end position="730"/>
    </location>
</feature>
<evidence type="ECO:0000256" key="3">
    <source>
        <dbReference type="ARBA" id="ARBA00007112"/>
    </source>
</evidence>
<dbReference type="Pfam" id="PF13945">
    <property type="entry name" value="NST1"/>
    <property type="match status" value="1"/>
</dbReference>
<evidence type="ECO:0000256" key="5">
    <source>
        <dbReference type="ARBA" id="ARBA00022490"/>
    </source>
</evidence>
<feature type="compositionally biased region" description="Polar residues" evidence="9">
    <location>
        <begin position="807"/>
        <end position="819"/>
    </location>
</feature>
<feature type="compositionally biased region" description="Acidic residues" evidence="9">
    <location>
        <begin position="473"/>
        <end position="503"/>
    </location>
</feature>
<feature type="compositionally biased region" description="Gly residues" evidence="9">
    <location>
        <begin position="198"/>
        <end position="211"/>
    </location>
</feature>
<dbReference type="Proteomes" id="UP000275078">
    <property type="component" value="Unassembled WGS sequence"/>
</dbReference>
<keyword evidence="11" id="KW-1185">Reference proteome</keyword>
<dbReference type="InterPro" id="IPR051195">
    <property type="entry name" value="Fungal_stress_NST1"/>
</dbReference>
<feature type="compositionally biased region" description="Basic residues" evidence="9">
    <location>
        <begin position="90"/>
        <end position="101"/>
    </location>
</feature>
<evidence type="ECO:0000313" key="10">
    <source>
        <dbReference type="EMBL" id="RPA83667.1"/>
    </source>
</evidence>
<dbReference type="InterPro" id="IPR025279">
    <property type="entry name" value="NST1"/>
</dbReference>
<evidence type="ECO:0000256" key="1">
    <source>
        <dbReference type="ARBA" id="ARBA00002545"/>
    </source>
</evidence>
<feature type="compositionally biased region" description="Low complexity" evidence="9">
    <location>
        <begin position="33"/>
        <end position="61"/>
    </location>
</feature>
<keyword evidence="7 8" id="KW-0175">Coiled coil</keyword>
<comment type="function">
    <text evidence="1 8">May act as a negative regulator of salt tolerance.</text>
</comment>
<feature type="compositionally biased region" description="Basic residues" evidence="9">
    <location>
        <begin position="328"/>
        <end position="340"/>
    </location>
</feature>
<sequence>MTTGIAQRTAHQLNLSPPPTPDQLHNILHNHGSDSSSRQAACSSSISSLKTNTTVVTSTATLPDAMEYSHGQSTAAIPPQAPPPAGSGSSKKKKKKKSKQKKQAETQQATPSDLYEDHPSAQSTPGAYPYNSAIDYQAQFGSPELLDPDDPDAEYYSDEEPPYDDRYSYETAPSQPDPPQPTTGKKKNKKKKKKGARNGDGAGNVNGGHQGGAHQNGTMANSSNGTSKKNQKIWNTSSNEERERIKEFWLSLGEEERRSLVKVEKEAVLRKMKEQQKHSCSCSVCGRKRTAIEEELEVLYDAYYEELEQYANQQQRGGPLVPNGIPHHLPHHPHHGHHAHSPSSSQYHPDSPGSGQIQHLEEADDDDEFDDEEDEDYDEDEEDDLEDVPQENARPDFFNFGNSLTVKGGILTVADDLLKNDGKKFIEMMEQLAERRMAREEEANNMQNNPHYNGSYNQSMHNHSHQQQQQSQYDDEDDEDEDYEEDDYDEDDDDEEESYPDMTEEQRMEEGRRMFQIFAARMFEQRVLTAYREKVAQERQRQLLEELEEENRQKEEREQRKIREKERRRDKRRLQRQAREEERLKKEAEKAAEEAAKKALEEKKAEEQRKRKEEQRQKREAEKRAAEEERHRKEEEKRKRIAEEKEREAERERKRKEHQERERKKREEAAKKAKEEKEAREREAREKRERDERERRAKEAKAKKEAEQKERERREQLAQRTNVPTPTPSAVNLRPASIPPVGSLMPSPRTGMATPVVPKPATMTPSPIRTSTNAGAPGSTEGTSPRTPGKSSGNTVPAMPTTPIPPSNSGIMNQQPPKTPQFNGLPNPLLIPPHGSSPLPPNIPPPPGVNIADLFSPNMPMNGHLPAFHQGSLPRLPTNGLAMYPPPPMSAGFRGFAAPSAIPMQSPNGIRIPPPPGRGMFVPPGYPPPGMSPITPMPGSPFMNLPPPPGVPPIGSGSSNMQHRNSLPTPIQRPQSTAPKEPMFTLDEMVQTLGSSALLDDIDDPPFQFTPDFGELGRRASATTPRRSAFGTPFMAEPINYGAKHLYTSGPDWNHPLPFSSSVPTGWANGAGWSDTDAGRSSFNRRGSVRLDAIRRLACEVLKAHAASPDGPSMEITQLQSAILEIASPEISGNGIELHEVQLITEVEGDAQNGGGNLLVKTNEKGEQLVWYESEDPKPEGQPPSAPGPGEIGSPTMSSAFPFGSPTSRVVGNAGIA</sequence>
<evidence type="ECO:0000313" key="11">
    <source>
        <dbReference type="Proteomes" id="UP000275078"/>
    </source>
</evidence>
<name>A0A3N4IDW9_ASCIM</name>
<evidence type="ECO:0000256" key="2">
    <source>
        <dbReference type="ARBA" id="ARBA00004496"/>
    </source>
</evidence>
<feature type="compositionally biased region" description="Polar residues" evidence="9">
    <location>
        <begin position="763"/>
        <end position="795"/>
    </location>
</feature>
<keyword evidence="5 8" id="KW-0963">Cytoplasm</keyword>
<feature type="region of interest" description="Disordered" evidence="9">
    <location>
        <begin position="959"/>
        <end position="979"/>
    </location>
</feature>
<feature type="compositionally biased region" description="Acidic residues" evidence="9">
    <location>
        <begin position="362"/>
        <end position="389"/>
    </location>
</feature>
<feature type="compositionally biased region" description="Basic and acidic residues" evidence="9">
    <location>
        <begin position="577"/>
        <end position="717"/>
    </location>
</feature>
<feature type="compositionally biased region" description="Polar residues" evidence="9">
    <location>
        <begin position="1195"/>
        <end position="1210"/>
    </location>
</feature>
<feature type="compositionally biased region" description="Basic and acidic residues" evidence="9">
    <location>
        <begin position="545"/>
        <end position="567"/>
    </location>
</feature>
<dbReference type="PANTHER" id="PTHR31780">
    <property type="entry name" value="STRESS RESPONSE PROTEIN NST1-RELATED"/>
    <property type="match status" value="1"/>
</dbReference>
<evidence type="ECO:0000256" key="9">
    <source>
        <dbReference type="SAM" id="MobiDB-lite"/>
    </source>
</evidence>
<feature type="region of interest" description="Disordered" evidence="9">
    <location>
        <begin position="1174"/>
        <end position="1217"/>
    </location>
</feature>
<keyword evidence="6 8" id="KW-0346">Stress response</keyword>
<accession>A0A3N4IDW9</accession>
<dbReference type="GO" id="GO:0005737">
    <property type="term" value="C:cytoplasm"/>
    <property type="evidence" value="ECO:0007669"/>
    <property type="project" value="UniProtKB-SubCell"/>
</dbReference>
<dbReference type="AlphaFoldDB" id="A0A3N4IDW9"/>